<evidence type="ECO:0000256" key="1">
    <source>
        <dbReference type="ARBA" id="ARBA00022487"/>
    </source>
</evidence>
<comment type="function">
    <text evidence="5">The physiological role of BioH is to remove the methyl group introduced by BioC when the pimeloyl moiety is complete. It allows to synthesize pimeloyl-ACP via the fatty acid synthetic pathway through the hydrolysis of the ester bonds of pimeloyl-ACP esters.</text>
</comment>
<dbReference type="PANTHER" id="PTHR43798">
    <property type="entry name" value="MONOACYLGLYCEROL LIPASE"/>
    <property type="match status" value="1"/>
</dbReference>
<feature type="binding site" evidence="5">
    <location>
        <position position="232"/>
    </location>
    <ligand>
        <name>substrate</name>
    </ligand>
</feature>
<feature type="binding site" evidence="5">
    <location>
        <begin position="80"/>
        <end position="81"/>
    </location>
    <ligand>
        <name>substrate</name>
    </ligand>
</feature>
<keyword evidence="4 5" id="KW-0378">Hydrolase</keyword>
<feature type="binding site" evidence="5">
    <location>
        <position position="20"/>
    </location>
    <ligand>
        <name>substrate</name>
    </ligand>
</feature>
<dbReference type="GO" id="GO:0009102">
    <property type="term" value="P:biotin biosynthetic process"/>
    <property type="evidence" value="ECO:0007669"/>
    <property type="project" value="UniProtKB-UniRule"/>
</dbReference>
<feature type="domain" description="AB hydrolase-1" evidence="6">
    <location>
        <begin position="14"/>
        <end position="244"/>
    </location>
</feature>
<keyword evidence="3 5" id="KW-0093">Biotin biosynthesis</keyword>
<evidence type="ECO:0000313" key="8">
    <source>
        <dbReference type="Proteomes" id="UP000807785"/>
    </source>
</evidence>
<comment type="caution">
    <text evidence="5">Lacks conserved residue(s) required for the propagation of feature annotation.</text>
</comment>
<dbReference type="Gene3D" id="3.40.50.1820">
    <property type="entry name" value="alpha/beta hydrolase"/>
    <property type="match status" value="1"/>
</dbReference>
<dbReference type="InterPro" id="IPR010076">
    <property type="entry name" value="BioH"/>
</dbReference>
<keyword evidence="1 5" id="KW-0719">Serine esterase</keyword>
<dbReference type="EMBL" id="JADJEV010000005">
    <property type="protein sequence ID" value="MBK6974909.1"/>
    <property type="molecule type" value="Genomic_DNA"/>
</dbReference>
<dbReference type="EC" id="3.1.1.85" evidence="5"/>
<dbReference type="HAMAP" id="MF_01260">
    <property type="entry name" value="Carboxylester"/>
    <property type="match status" value="1"/>
</dbReference>
<organism evidence="7 8">
    <name type="scientific">Candidatus Methylophosphatis roskildensis</name>
    <dbReference type="NCBI Taxonomy" id="2899263"/>
    <lineage>
        <taxon>Bacteria</taxon>
        <taxon>Pseudomonadati</taxon>
        <taxon>Pseudomonadota</taxon>
        <taxon>Betaproteobacteria</taxon>
        <taxon>Nitrosomonadales</taxon>
        <taxon>Sterolibacteriaceae</taxon>
        <taxon>Candidatus Methylophosphatis</taxon>
    </lineage>
</organism>
<comment type="similarity">
    <text evidence="5">Belongs to the AB hydrolase superfamily. Carboxylesterase BioH family.</text>
</comment>
<protein>
    <recommendedName>
        <fullName evidence="5">Pimeloyl-[acyl-carrier protein] methyl ester esterase</fullName>
        <ecNumber evidence="5">3.1.1.85</ecNumber>
    </recommendedName>
    <alternativeName>
        <fullName evidence="5">Biotin synthesis protein BioH</fullName>
    </alternativeName>
    <alternativeName>
        <fullName evidence="5">Carboxylesterase BioH</fullName>
    </alternativeName>
</protein>
<dbReference type="Proteomes" id="UP000807785">
    <property type="component" value="Unassembled WGS sequence"/>
</dbReference>
<gene>
    <name evidence="5" type="primary">bioH</name>
    <name evidence="7" type="ORF">IPH26_18920</name>
</gene>
<comment type="subunit">
    <text evidence="5">Monomer.</text>
</comment>
<dbReference type="GO" id="GO:0090499">
    <property type="term" value="F:pimelyl-[acyl-carrier protein] methyl ester esterase activity"/>
    <property type="evidence" value="ECO:0007669"/>
    <property type="project" value="UniProtKB-EC"/>
</dbReference>
<dbReference type="AlphaFoldDB" id="A0A9D7E681"/>
<keyword evidence="2 5" id="KW-0963">Cytoplasm</keyword>
<dbReference type="PANTHER" id="PTHR43798:SF31">
    <property type="entry name" value="AB HYDROLASE SUPERFAMILY PROTEIN YCLE"/>
    <property type="match status" value="1"/>
</dbReference>
<dbReference type="GO" id="GO:0005737">
    <property type="term" value="C:cytoplasm"/>
    <property type="evidence" value="ECO:0007669"/>
    <property type="project" value="UniProtKB-SubCell"/>
</dbReference>
<dbReference type="InterPro" id="IPR000073">
    <property type="entry name" value="AB_hydrolase_1"/>
</dbReference>
<comment type="caution">
    <text evidence="7">The sequence shown here is derived from an EMBL/GenBank/DDBJ whole genome shotgun (WGS) entry which is preliminary data.</text>
</comment>
<dbReference type="SUPFAM" id="SSF53474">
    <property type="entry name" value="alpha/beta-Hydrolases"/>
    <property type="match status" value="1"/>
</dbReference>
<feature type="active site" description="Nucleophile" evidence="5">
    <location>
        <position position="80"/>
    </location>
</feature>
<evidence type="ECO:0000259" key="6">
    <source>
        <dbReference type="Pfam" id="PF12697"/>
    </source>
</evidence>
<proteinExistence type="inferred from homology"/>
<name>A0A9D7E681_9PROT</name>
<comment type="subcellular location">
    <subcellularLocation>
        <location evidence="5">Cytoplasm</location>
    </subcellularLocation>
</comment>
<dbReference type="Pfam" id="PF12697">
    <property type="entry name" value="Abhydrolase_6"/>
    <property type="match status" value="1"/>
</dbReference>
<accession>A0A9D7E681</accession>
<reference evidence="7" key="1">
    <citation type="submission" date="2020-10" db="EMBL/GenBank/DDBJ databases">
        <title>Connecting structure to function with the recovery of over 1000 high-quality activated sludge metagenome-assembled genomes encoding full-length rRNA genes using long-read sequencing.</title>
        <authorList>
            <person name="Singleton C.M."/>
            <person name="Petriglieri F."/>
            <person name="Kristensen J.M."/>
            <person name="Kirkegaard R.H."/>
            <person name="Michaelsen T.Y."/>
            <person name="Andersen M.H."/>
            <person name="Karst S.M."/>
            <person name="Dueholm M.S."/>
            <person name="Nielsen P.H."/>
            <person name="Albertsen M."/>
        </authorList>
    </citation>
    <scope>NUCLEOTIDE SEQUENCE</scope>
    <source>
        <strain evidence="7">Bjer_18-Q3-R1-45_BAT3C.347</strain>
    </source>
</reference>
<evidence type="ECO:0000256" key="4">
    <source>
        <dbReference type="ARBA" id="ARBA00022801"/>
    </source>
</evidence>
<feature type="active site" evidence="5">
    <location>
        <position position="232"/>
    </location>
</feature>
<comment type="catalytic activity">
    <reaction evidence="5">
        <text>6-carboxyhexanoyl-[ACP] methyl ester + H2O = 6-carboxyhexanoyl-[ACP] + methanol + H(+)</text>
        <dbReference type="Rhea" id="RHEA:42700"/>
        <dbReference type="Rhea" id="RHEA-COMP:9955"/>
        <dbReference type="Rhea" id="RHEA-COMP:10186"/>
        <dbReference type="ChEBI" id="CHEBI:15377"/>
        <dbReference type="ChEBI" id="CHEBI:15378"/>
        <dbReference type="ChEBI" id="CHEBI:17790"/>
        <dbReference type="ChEBI" id="CHEBI:78846"/>
        <dbReference type="ChEBI" id="CHEBI:82735"/>
        <dbReference type="EC" id="3.1.1.85"/>
    </reaction>
</comment>
<sequence>MKLHVVTRGDGPDLVLLHGWSMDSAIWGEFAEALCPHFRLHLVDLSGHGRSPRVAPLSIDSMATAVASIVPPRSLLCGWSLGGMVSMHLAAVQPALPRGLVLIGTTPRFSSGHDWPHGTPADALASFAAELDADPQTLLARFRASMCRSDPQERKLRRLMSSLPPAPADLTAFREGLDVLQNTDLRDDTKRIASPVLVIHGGRDTVVPAGAAVWLAQRIDRARLHLIDECTHLPFLSRAEDCAALVRQFASEIESFK</sequence>
<dbReference type="InterPro" id="IPR029058">
    <property type="entry name" value="AB_hydrolase_fold"/>
</dbReference>
<evidence type="ECO:0000313" key="7">
    <source>
        <dbReference type="EMBL" id="MBK6974909.1"/>
    </source>
</evidence>
<evidence type="ECO:0000256" key="2">
    <source>
        <dbReference type="ARBA" id="ARBA00022490"/>
    </source>
</evidence>
<feature type="active site" evidence="5">
    <location>
        <position position="204"/>
    </location>
</feature>
<dbReference type="GO" id="GO:0016020">
    <property type="term" value="C:membrane"/>
    <property type="evidence" value="ECO:0007669"/>
    <property type="project" value="TreeGrafter"/>
</dbReference>
<comment type="pathway">
    <text evidence="5">Cofactor biosynthesis; biotin biosynthesis.</text>
</comment>
<evidence type="ECO:0000256" key="3">
    <source>
        <dbReference type="ARBA" id="ARBA00022756"/>
    </source>
</evidence>
<evidence type="ECO:0000256" key="5">
    <source>
        <dbReference type="HAMAP-Rule" id="MF_01260"/>
    </source>
</evidence>
<dbReference type="InterPro" id="IPR050266">
    <property type="entry name" value="AB_hydrolase_sf"/>
</dbReference>